<reference evidence="3" key="1">
    <citation type="submission" date="2018-06" db="EMBL/GenBank/DDBJ databases">
        <title>Genome assembly of Danube salmon.</title>
        <authorList>
            <person name="Macqueen D.J."/>
            <person name="Gundappa M.K."/>
        </authorList>
    </citation>
    <scope>NUCLEOTIDE SEQUENCE [LARGE SCALE GENOMIC DNA]</scope>
</reference>
<dbReference type="GO" id="GO:0004674">
    <property type="term" value="F:protein serine/threonine kinase activity"/>
    <property type="evidence" value="ECO:0007669"/>
    <property type="project" value="TreeGrafter"/>
</dbReference>
<feature type="domain" description="Protein kinase" evidence="1">
    <location>
        <begin position="1"/>
        <end position="308"/>
    </location>
</feature>
<evidence type="ECO:0000259" key="1">
    <source>
        <dbReference type="PROSITE" id="PS50011"/>
    </source>
</evidence>
<dbReference type="InterPro" id="IPR001245">
    <property type="entry name" value="Ser-Thr/Tyr_kinase_cat_dom"/>
</dbReference>
<dbReference type="SUPFAM" id="SSF56112">
    <property type="entry name" value="Protein kinase-like (PK-like)"/>
    <property type="match status" value="1"/>
</dbReference>
<dbReference type="PROSITE" id="PS50011">
    <property type="entry name" value="PROTEIN_KINASE_DOM"/>
    <property type="match status" value="1"/>
</dbReference>
<evidence type="ECO:0000313" key="3">
    <source>
        <dbReference type="Proteomes" id="UP000314982"/>
    </source>
</evidence>
<reference evidence="2" key="2">
    <citation type="submission" date="2025-08" db="UniProtKB">
        <authorList>
            <consortium name="Ensembl"/>
        </authorList>
    </citation>
    <scope>IDENTIFICATION</scope>
</reference>
<dbReference type="Proteomes" id="UP000314982">
    <property type="component" value="Unassembled WGS sequence"/>
</dbReference>
<dbReference type="Pfam" id="PF07714">
    <property type="entry name" value="PK_Tyr_Ser-Thr"/>
    <property type="match status" value="1"/>
</dbReference>
<dbReference type="AlphaFoldDB" id="A0A4W5LTT7"/>
<accession>A0A4W5LTT7</accession>
<sequence>MTIVDSLCPKCLHQQQDANELKKLQELLKKALKSIAPRRVRPLTSILNTDSKFMGGQAGKDIPLIPRSIPRWLAQNNEPTSCPTPASHGRCLDVRFIGRWMVANSHLSLIPSFSSPYVVRVVTSHAPDVVALEPMKLGSLWRILKSMSKVAPAEQQLPKLHVAIAMARALADLHAAGLFHGSLSSHGVFRSTERVVKVGVPGTSDPNLSTLPWTAPERLGMFAPCTPEADIYALGVILTELDTLRAPFAEERWNDAQLMTAVGIHHCRPRLTGDCAPWYAALVNECLHPDPTKRPTAATIVATLNDKMAA</sequence>
<dbReference type="STRING" id="62062.ENSHHUP00000029338"/>
<protein>
    <recommendedName>
        <fullName evidence="1">Protein kinase domain-containing protein</fullName>
    </recommendedName>
</protein>
<name>A0A4W5LTT7_9TELE</name>
<dbReference type="PANTHER" id="PTHR44329">
    <property type="entry name" value="SERINE/THREONINE-PROTEIN KINASE TNNI3K-RELATED"/>
    <property type="match status" value="1"/>
</dbReference>
<evidence type="ECO:0000313" key="2">
    <source>
        <dbReference type="Ensembl" id="ENSHHUP00000029338.1"/>
    </source>
</evidence>
<organism evidence="2 3">
    <name type="scientific">Hucho hucho</name>
    <name type="common">huchen</name>
    <dbReference type="NCBI Taxonomy" id="62062"/>
    <lineage>
        <taxon>Eukaryota</taxon>
        <taxon>Metazoa</taxon>
        <taxon>Chordata</taxon>
        <taxon>Craniata</taxon>
        <taxon>Vertebrata</taxon>
        <taxon>Euteleostomi</taxon>
        <taxon>Actinopterygii</taxon>
        <taxon>Neopterygii</taxon>
        <taxon>Teleostei</taxon>
        <taxon>Protacanthopterygii</taxon>
        <taxon>Salmoniformes</taxon>
        <taxon>Salmonidae</taxon>
        <taxon>Salmoninae</taxon>
        <taxon>Hucho</taxon>
    </lineage>
</organism>
<dbReference type="InterPro" id="IPR000719">
    <property type="entry name" value="Prot_kinase_dom"/>
</dbReference>
<dbReference type="Ensembl" id="ENSHHUT00000030559.1">
    <property type="protein sequence ID" value="ENSHHUP00000029338.1"/>
    <property type="gene ID" value="ENSHHUG00000018716.1"/>
</dbReference>
<dbReference type="Gene3D" id="1.10.510.10">
    <property type="entry name" value="Transferase(Phosphotransferase) domain 1"/>
    <property type="match status" value="1"/>
</dbReference>
<dbReference type="InterPro" id="IPR011009">
    <property type="entry name" value="Kinase-like_dom_sf"/>
</dbReference>
<proteinExistence type="predicted"/>
<keyword evidence="3" id="KW-1185">Reference proteome</keyword>
<dbReference type="InterPro" id="IPR051681">
    <property type="entry name" value="Ser/Thr_Kinases-Pseudokinases"/>
</dbReference>
<dbReference type="GO" id="GO:0005524">
    <property type="term" value="F:ATP binding"/>
    <property type="evidence" value="ECO:0007669"/>
    <property type="project" value="InterPro"/>
</dbReference>
<reference evidence="2" key="3">
    <citation type="submission" date="2025-09" db="UniProtKB">
        <authorList>
            <consortium name="Ensembl"/>
        </authorList>
    </citation>
    <scope>IDENTIFICATION</scope>
</reference>